<sequence length="128" mass="14630">MPVLRGRGYGGYRGYRVGGYQPYRVAYHRRPYYYGVGYHGFYYGGFHPHYAWYHPYYHVGVVPMANPMYVEPIDPPIIVEPPLVLGPPIEMPPPPPYPGTPGTQCDRIPQFHHPEAPYIQNGPVVNKS</sequence>
<keyword evidence="2" id="KW-1185">Reference proteome</keyword>
<evidence type="ECO:0000313" key="2">
    <source>
        <dbReference type="Proteomes" id="UP000494206"/>
    </source>
</evidence>
<gene>
    <name evidence="1" type="ORF">CBOVIS_LOCUS1894</name>
</gene>
<accession>A0A8S1EF58</accession>
<organism evidence="1 2">
    <name type="scientific">Caenorhabditis bovis</name>
    <dbReference type="NCBI Taxonomy" id="2654633"/>
    <lineage>
        <taxon>Eukaryota</taxon>
        <taxon>Metazoa</taxon>
        <taxon>Ecdysozoa</taxon>
        <taxon>Nematoda</taxon>
        <taxon>Chromadorea</taxon>
        <taxon>Rhabditida</taxon>
        <taxon>Rhabditina</taxon>
        <taxon>Rhabditomorpha</taxon>
        <taxon>Rhabditoidea</taxon>
        <taxon>Rhabditidae</taxon>
        <taxon>Peloderinae</taxon>
        <taxon>Caenorhabditis</taxon>
    </lineage>
</organism>
<reference evidence="1 2" key="1">
    <citation type="submission" date="2020-04" db="EMBL/GenBank/DDBJ databases">
        <authorList>
            <person name="Laetsch R D."/>
            <person name="Stevens L."/>
            <person name="Kumar S."/>
            <person name="Blaxter L. M."/>
        </authorList>
    </citation>
    <scope>NUCLEOTIDE SEQUENCE [LARGE SCALE GENOMIC DNA]</scope>
</reference>
<dbReference type="EMBL" id="CADEPM010000001">
    <property type="protein sequence ID" value="CAB3398643.1"/>
    <property type="molecule type" value="Genomic_DNA"/>
</dbReference>
<dbReference type="Proteomes" id="UP000494206">
    <property type="component" value="Unassembled WGS sequence"/>
</dbReference>
<protein>
    <submittedName>
        <fullName evidence="1">Uncharacterized protein</fullName>
    </submittedName>
</protein>
<proteinExistence type="predicted"/>
<name>A0A8S1EF58_9PELO</name>
<comment type="caution">
    <text evidence="1">The sequence shown here is derived from an EMBL/GenBank/DDBJ whole genome shotgun (WGS) entry which is preliminary data.</text>
</comment>
<dbReference type="AlphaFoldDB" id="A0A8S1EF58"/>
<evidence type="ECO:0000313" key="1">
    <source>
        <dbReference type="EMBL" id="CAB3398643.1"/>
    </source>
</evidence>